<accession>A0AAV3ZZ36</accession>
<evidence type="ECO:0000313" key="2">
    <source>
        <dbReference type="Proteomes" id="UP000735302"/>
    </source>
</evidence>
<sequence length="81" mass="8829">MGFRKKDVVQVLVLTIGNVLHFIGQFSDEWVVRSTVVPVVGDYKYSQGLWRSCTMGTCADLISKSGMDKAEGMGEEGALGE</sequence>
<name>A0AAV3ZZ36_9GAST</name>
<evidence type="ECO:0000313" key="1">
    <source>
        <dbReference type="EMBL" id="GFN99702.1"/>
    </source>
</evidence>
<proteinExistence type="predicted"/>
<reference evidence="1 2" key="1">
    <citation type="journal article" date="2021" name="Elife">
        <title>Chloroplast acquisition without the gene transfer in kleptoplastic sea slugs, Plakobranchus ocellatus.</title>
        <authorList>
            <person name="Maeda T."/>
            <person name="Takahashi S."/>
            <person name="Yoshida T."/>
            <person name="Shimamura S."/>
            <person name="Takaki Y."/>
            <person name="Nagai Y."/>
            <person name="Toyoda A."/>
            <person name="Suzuki Y."/>
            <person name="Arimoto A."/>
            <person name="Ishii H."/>
            <person name="Satoh N."/>
            <person name="Nishiyama T."/>
            <person name="Hasebe M."/>
            <person name="Maruyama T."/>
            <person name="Minagawa J."/>
            <person name="Obokata J."/>
            <person name="Shigenobu S."/>
        </authorList>
    </citation>
    <scope>NUCLEOTIDE SEQUENCE [LARGE SCALE GENOMIC DNA]</scope>
</reference>
<dbReference type="EMBL" id="BLXT01003024">
    <property type="protein sequence ID" value="GFN99702.1"/>
    <property type="molecule type" value="Genomic_DNA"/>
</dbReference>
<organism evidence="1 2">
    <name type="scientific">Plakobranchus ocellatus</name>
    <dbReference type="NCBI Taxonomy" id="259542"/>
    <lineage>
        <taxon>Eukaryota</taxon>
        <taxon>Metazoa</taxon>
        <taxon>Spiralia</taxon>
        <taxon>Lophotrochozoa</taxon>
        <taxon>Mollusca</taxon>
        <taxon>Gastropoda</taxon>
        <taxon>Heterobranchia</taxon>
        <taxon>Euthyneura</taxon>
        <taxon>Panpulmonata</taxon>
        <taxon>Sacoglossa</taxon>
        <taxon>Placobranchoidea</taxon>
        <taxon>Plakobranchidae</taxon>
        <taxon>Plakobranchus</taxon>
    </lineage>
</organism>
<comment type="caution">
    <text evidence="1">The sequence shown here is derived from an EMBL/GenBank/DDBJ whole genome shotgun (WGS) entry which is preliminary data.</text>
</comment>
<gene>
    <name evidence="1" type="ORF">PoB_002620800</name>
</gene>
<dbReference type="Proteomes" id="UP000735302">
    <property type="component" value="Unassembled WGS sequence"/>
</dbReference>
<protein>
    <submittedName>
        <fullName evidence="1">Uncharacterized protein</fullName>
    </submittedName>
</protein>
<keyword evidence="2" id="KW-1185">Reference proteome</keyword>
<dbReference type="AlphaFoldDB" id="A0AAV3ZZ36"/>